<keyword evidence="3" id="KW-0418">Kinase</keyword>
<evidence type="ECO:0000313" key="4">
    <source>
        <dbReference type="Proteomes" id="UP000586031"/>
    </source>
</evidence>
<keyword evidence="1" id="KW-0175">Coiled coil</keyword>
<organism evidence="3 4">
    <name type="scientific">Methanobacterium subterraneum</name>
    <dbReference type="NCBI Taxonomy" id="59277"/>
    <lineage>
        <taxon>Archaea</taxon>
        <taxon>Methanobacteriati</taxon>
        <taxon>Methanobacteriota</taxon>
        <taxon>Methanomada group</taxon>
        <taxon>Methanobacteria</taxon>
        <taxon>Methanobacteriales</taxon>
        <taxon>Methanobacteriaceae</taxon>
        <taxon>Methanobacterium</taxon>
    </lineage>
</organism>
<protein>
    <submittedName>
        <fullName evidence="3">Sensor histidine kinase</fullName>
    </submittedName>
</protein>
<dbReference type="PROSITE" id="PS50109">
    <property type="entry name" value="HIS_KIN"/>
    <property type="match status" value="1"/>
</dbReference>
<dbReference type="InterPro" id="IPR003594">
    <property type="entry name" value="HATPase_dom"/>
</dbReference>
<dbReference type="Gene3D" id="3.30.450.20">
    <property type="entry name" value="PAS domain"/>
    <property type="match status" value="1"/>
</dbReference>
<dbReference type="AlphaFoldDB" id="A0A7J4THM0"/>
<gene>
    <name evidence="3" type="ORF">HA271_01250</name>
</gene>
<dbReference type="GO" id="GO:0016301">
    <property type="term" value="F:kinase activity"/>
    <property type="evidence" value="ECO:0007669"/>
    <property type="project" value="UniProtKB-KW"/>
</dbReference>
<evidence type="ECO:0000313" key="3">
    <source>
        <dbReference type="EMBL" id="HII83474.1"/>
    </source>
</evidence>
<dbReference type="InterPro" id="IPR011495">
    <property type="entry name" value="Sig_transdc_His_kin_sub2_dim/P"/>
</dbReference>
<reference evidence="4" key="1">
    <citation type="journal article" date="2020" name="bioRxiv">
        <title>A rank-normalized archaeal taxonomy based on genome phylogeny resolves widespread incomplete and uneven classifications.</title>
        <authorList>
            <person name="Rinke C."/>
            <person name="Chuvochina M."/>
            <person name="Mussig A.J."/>
            <person name="Chaumeil P.-A."/>
            <person name="Waite D.W."/>
            <person name="Whitman W.B."/>
            <person name="Parks D.H."/>
            <person name="Hugenholtz P."/>
        </authorList>
    </citation>
    <scope>NUCLEOTIDE SEQUENCE [LARGE SCALE GENOMIC DNA]</scope>
</reference>
<dbReference type="Proteomes" id="UP000586031">
    <property type="component" value="Unassembled WGS sequence"/>
</dbReference>
<feature type="coiled-coil region" evidence="1">
    <location>
        <begin position="234"/>
        <end position="261"/>
    </location>
</feature>
<dbReference type="PANTHER" id="PTHR43065:SF23">
    <property type="entry name" value="SENSOR HISTIDINE KINASE PDTAS"/>
    <property type="match status" value="1"/>
</dbReference>
<proteinExistence type="predicted"/>
<feature type="domain" description="Histidine kinase" evidence="2">
    <location>
        <begin position="261"/>
        <end position="454"/>
    </location>
</feature>
<dbReference type="SUPFAM" id="SSF55874">
    <property type="entry name" value="ATPase domain of HSP90 chaperone/DNA topoisomerase II/histidine kinase"/>
    <property type="match status" value="1"/>
</dbReference>
<dbReference type="SMART" id="SM00387">
    <property type="entry name" value="HATPase_c"/>
    <property type="match status" value="1"/>
</dbReference>
<dbReference type="EMBL" id="DUHE01000034">
    <property type="protein sequence ID" value="HII83474.1"/>
    <property type="molecule type" value="Genomic_DNA"/>
</dbReference>
<dbReference type="Gene3D" id="3.30.565.10">
    <property type="entry name" value="Histidine kinase-like ATPase, C-terminal domain"/>
    <property type="match status" value="1"/>
</dbReference>
<dbReference type="PANTHER" id="PTHR43065">
    <property type="entry name" value="SENSOR HISTIDINE KINASE"/>
    <property type="match status" value="1"/>
</dbReference>
<comment type="caution">
    <text evidence="3">The sequence shown here is derived from an EMBL/GenBank/DDBJ whole genome shotgun (WGS) entry which is preliminary data.</text>
</comment>
<evidence type="ECO:0000256" key="1">
    <source>
        <dbReference type="SAM" id="Coils"/>
    </source>
</evidence>
<keyword evidence="3" id="KW-0808">Transferase</keyword>
<dbReference type="InterPro" id="IPR005467">
    <property type="entry name" value="His_kinase_dom"/>
</dbReference>
<evidence type="ECO:0000259" key="2">
    <source>
        <dbReference type="PROSITE" id="PS50109"/>
    </source>
</evidence>
<sequence length="454" mass="51913">MFRLYSEIFSIELEYIFKLVLYSLKVLKMLDEGKSREELMDELNELKAILESNQESTKKIIENERILSKTALELVDLPPSVDIYDFIAKKLGDLIENSLIAVSMYDEPSDSILVRSVIGENQRLIELSQKIMGVGLTDIKLPLGSFYEFYDDKEHQKNTILSGKLLKMEDGLYQVFAGRLPQKITRMVELTMNMGDMYGTGFESKGKLYGTVYIFLKKGKKLNNKELVQSLISLFAVAIQRKQAENEIKKALKEKELLLKEIHHRVKNNLMIISSLLNLQSAHIKDEGVRNVFRESQNRAKSMAMIHERLYRSTDLKNIDFGEYIRSLTTDLYRTLVADPGHIRLDVDVEDVKIDINTVVPLGLILNELVTNSMKHAFPDDETGYIKVDLHRKNEKIVLKVSDNGIGFPEDLDHKKTSSLGLQLVNNLTGQIDGELELDRSQGTSFALIFEEKE</sequence>
<dbReference type="InterPro" id="IPR036890">
    <property type="entry name" value="HATPase_C_sf"/>
</dbReference>
<dbReference type="Pfam" id="PF02518">
    <property type="entry name" value="HATPase_c"/>
    <property type="match status" value="1"/>
</dbReference>
<dbReference type="Pfam" id="PF07568">
    <property type="entry name" value="HisKA_2"/>
    <property type="match status" value="1"/>
</dbReference>
<accession>A0A7J4THM0</accession>
<name>A0A7J4THM0_9EURY</name>